<evidence type="ECO:0000256" key="1">
    <source>
        <dbReference type="SAM" id="MobiDB-lite"/>
    </source>
</evidence>
<feature type="region of interest" description="Disordered" evidence="1">
    <location>
        <begin position="1"/>
        <end position="34"/>
    </location>
</feature>
<organism evidence="2 3">
    <name type="scientific">Cucumis melo var. makuwa</name>
    <name type="common">Oriental melon</name>
    <dbReference type="NCBI Taxonomy" id="1194695"/>
    <lineage>
        <taxon>Eukaryota</taxon>
        <taxon>Viridiplantae</taxon>
        <taxon>Streptophyta</taxon>
        <taxon>Embryophyta</taxon>
        <taxon>Tracheophyta</taxon>
        <taxon>Spermatophyta</taxon>
        <taxon>Magnoliopsida</taxon>
        <taxon>eudicotyledons</taxon>
        <taxon>Gunneridae</taxon>
        <taxon>Pentapetalae</taxon>
        <taxon>rosids</taxon>
        <taxon>fabids</taxon>
        <taxon>Cucurbitales</taxon>
        <taxon>Cucurbitaceae</taxon>
        <taxon>Benincaseae</taxon>
        <taxon>Cucumis</taxon>
    </lineage>
</organism>
<comment type="caution">
    <text evidence="2">The sequence shown here is derived from an EMBL/GenBank/DDBJ whole genome shotgun (WGS) entry which is preliminary data.</text>
</comment>
<evidence type="ECO:0000313" key="3">
    <source>
        <dbReference type="Proteomes" id="UP000321393"/>
    </source>
</evidence>
<gene>
    <name evidence="2" type="ORF">E6C27_scaffold160G00200</name>
</gene>
<protein>
    <submittedName>
        <fullName evidence="2">NBS-LRR type resistance protein</fullName>
    </submittedName>
</protein>
<reference evidence="2 3" key="1">
    <citation type="submission" date="2019-08" db="EMBL/GenBank/DDBJ databases">
        <title>Draft genome sequences of two oriental melons (Cucumis melo L. var makuwa).</title>
        <authorList>
            <person name="Kwon S.-Y."/>
        </authorList>
    </citation>
    <scope>NUCLEOTIDE SEQUENCE [LARGE SCALE GENOMIC DNA]</scope>
    <source>
        <strain evidence="3">cv. SW 3</strain>
        <tissue evidence="2">Leaf</tissue>
    </source>
</reference>
<sequence>MKSSTHINQSSDPVGYTYQSSDPEGYTYQSSDPKGYTYQSSDLEGYTYQLRNPKGHCACKASAQVWAWCEPLEADEHEWLAIEGTTVAGISRMKGEEAAADWRAGITTNTVGQRQLNQAREEREARTAIHTQNRAEERQGEFGFVL</sequence>
<name>A0A5A7UZI2_CUCMM</name>
<evidence type="ECO:0000313" key="2">
    <source>
        <dbReference type="EMBL" id="KAA0060057.1"/>
    </source>
</evidence>
<dbReference type="AlphaFoldDB" id="A0A5A7UZI2"/>
<accession>A0A5A7UZI2</accession>
<dbReference type="Proteomes" id="UP000321393">
    <property type="component" value="Unassembled WGS sequence"/>
</dbReference>
<dbReference type="EMBL" id="SSTE01005747">
    <property type="protein sequence ID" value="KAA0060057.1"/>
    <property type="molecule type" value="Genomic_DNA"/>
</dbReference>
<proteinExistence type="predicted"/>